<dbReference type="SMART" id="SM00855">
    <property type="entry name" value="PGAM"/>
    <property type="match status" value="1"/>
</dbReference>
<evidence type="ECO:0000256" key="2">
    <source>
        <dbReference type="PIRSR" id="PIRSR613078-1"/>
    </source>
</evidence>
<dbReference type="Gene3D" id="3.40.50.1240">
    <property type="entry name" value="Phosphoglycerate mutase-like"/>
    <property type="match status" value="1"/>
</dbReference>
<dbReference type="GO" id="GO:0045820">
    <property type="term" value="P:negative regulation of glycolytic process"/>
    <property type="evidence" value="ECO:0007669"/>
    <property type="project" value="TreeGrafter"/>
</dbReference>
<evidence type="ECO:0000313" key="5">
    <source>
        <dbReference type="EMBL" id="TPR46053.1"/>
    </source>
</evidence>
<dbReference type="AlphaFoldDB" id="A0A9Q8IP67"/>
<dbReference type="InterPro" id="IPR029033">
    <property type="entry name" value="His_PPase_superfam"/>
</dbReference>
<protein>
    <submittedName>
        <fullName evidence="5">Histidine phosphatase family protein</fullName>
    </submittedName>
</protein>
<feature type="site" description="Transition state stabilizer" evidence="4">
    <location>
        <position position="186"/>
    </location>
</feature>
<feature type="active site" description="Proton donor/acceptor" evidence="2">
    <location>
        <position position="102"/>
    </location>
</feature>
<feature type="binding site" evidence="3">
    <location>
        <begin position="25"/>
        <end position="32"/>
    </location>
    <ligand>
        <name>substrate</name>
    </ligand>
</feature>
<comment type="caution">
    <text evidence="5">The sequence shown here is derived from an EMBL/GenBank/DDBJ whole genome shotgun (WGS) entry which is preliminary data.</text>
</comment>
<dbReference type="GO" id="GO:0004331">
    <property type="term" value="F:fructose-2,6-bisphosphate 2-phosphatase activity"/>
    <property type="evidence" value="ECO:0007669"/>
    <property type="project" value="TreeGrafter"/>
</dbReference>
<evidence type="ECO:0000256" key="4">
    <source>
        <dbReference type="PIRSR" id="PIRSR613078-3"/>
    </source>
</evidence>
<evidence type="ECO:0000313" key="6">
    <source>
        <dbReference type="Proteomes" id="UP000784700"/>
    </source>
</evidence>
<dbReference type="InterPro" id="IPR013078">
    <property type="entry name" value="His_Pase_superF_clade-1"/>
</dbReference>
<organism evidence="5 6">
    <name type="scientific">Apilactobacillus micheneri</name>
    <dbReference type="NCBI Taxonomy" id="1899430"/>
    <lineage>
        <taxon>Bacteria</taxon>
        <taxon>Bacillati</taxon>
        <taxon>Bacillota</taxon>
        <taxon>Bacilli</taxon>
        <taxon>Lactobacillales</taxon>
        <taxon>Lactobacillaceae</taxon>
        <taxon>Apilactobacillus</taxon>
    </lineage>
</organism>
<dbReference type="CDD" id="cd07067">
    <property type="entry name" value="HP_PGM_like"/>
    <property type="match status" value="1"/>
</dbReference>
<dbReference type="SUPFAM" id="SSF53254">
    <property type="entry name" value="Phosphoglycerate mutase-like"/>
    <property type="match status" value="1"/>
</dbReference>
<keyword evidence="1" id="KW-0378">Hydrolase</keyword>
<dbReference type="PANTHER" id="PTHR46517:SF1">
    <property type="entry name" value="FRUCTOSE-2,6-BISPHOSPHATASE TIGAR"/>
    <property type="match status" value="1"/>
</dbReference>
<feature type="active site" description="Tele-phosphohistidine intermediate" evidence="2">
    <location>
        <position position="26"/>
    </location>
</feature>
<feature type="binding site" evidence="3">
    <location>
        <position position="75"/>
    </location>
    <ligand>
        <name>substrate</name>
    </ligand>
</feature>
<dbReference type="Proteomes" id="UP000784700">
    <property type="component" value="Unassembled WGS sequence"/>
</dbReference>
<name>A0A9Q8IP67_9LACO</name>
<dbReference type="EMBL" id="QUBG01000001">
    <property type="protein sequence ID" value="TPR46053.1"/>
    <property type="molecule type" value="Genomic_DNA"/>
</dbReference>
<evidence type="ECO:0000256" key="3">
    <source>
        <dbReference type="PIRSR" id="PIRSR613078-2"/>
    </source>
</evidence>
<accession>A0A9Q8IP67</accession>
<dbReference type="GO" id="GO:0005829">
    <property type="term" value="C:cytosol"/>
    <property type="evidence" value="ECO:0007669"/>
    <property type="project" value="TreeGrafter"/>
</dbReference>
<proteinExistence type="predicted"/>
<dbReference type="PANTHER" id="PTHR46517">
    <property type="entry name" value="FRUCTOSE-2,6-BISPHOSPHATASE TIGAR"/>
    <property type="match status" value="1"/>
</dbReference>
<evidence type="ECO:0000256" key="1">
    <source>
        <dbReference type="ARBA" id="ARBA00022801"/>
    </source>
</evidence>
<reference evidence="5" key="1">
    <citation type="submission" date="2018-08" db="EMBL/GenBank/DDBJ databases">
        <title>Comparative genomics of wild bee and flower associated Lactobacillus reveals potential adaptation to the bee host.</title>
        <authorList>
            <person name="Vuong H.Q."/>
            <person name="Mcfrederick Q.S."/>
        </authorList>
    </citation>
    <scope>NUCLEOTIDE SEQUENCE</scope>
    <source>
        <strain evidence="5">HV_63</strain>
    </source>
</reference>
<dbReference type="GO" id="GO:0043456">
    <property type="term" value="P:regulation of pentose-phosphate shunt"/>
    <property type="evidence" value="ECO:0007669"/>
    <property type="project" value="TreeGrafter"/>
</dbReference>
<gene>
    <name evidence="5" type="ORF">DY130_00640</name>
</gene>
<dbReference type="InterPro" id="IPR051695">
    <property type="entry name" value="Phosphoglycerate_Mutase"/>
</dbReference>
<sequence>MIKSTLVETYEKIGGLFMINIYLVRHGQTYLNKYFRIQGLSNAPLTVKGVADAVDAGKRLSNIKFDHAYSSDMPRAYDTGKYILKQNPSSLEEPIMDTAFREENFGYFEGNDSEQAWHQIGGPKGIGSYGEMIDKLGMGGTADLIAEADPYGDAETDSDIRARFMPGLKKVIQNAKDGENILIAAHGTIIRWAVDQFANSNIDVSESILNGSVSKLTAEPDGTNIKVEYYNRKDENI</sequence>
<dbReference type="Pfam" id="PF00300">
    <property type="entry name" value="His_Phos_1"/>
    <property type="match status" value="2"/>
</dbReference>